<name>A0ABP2K3C6_9ACTN</name>
<evidence type="ECO:0000313" key="3">
    <source>
        <dbReference type="Proteomes" id="UP000003179"/>
    </source>
</evidence>
<dbReference type="Proteomes" id="UP000003179">
    <property type="component" value="Unassembled WGS sequence"/>
</dbReference>
<protein>
    <submittedName>
        <fullName evidence="2">Uncharacterized protein</fullName>
    </submittedName>
</protein>
<dbReference type="EMBL" id="ADZU01000041">
    <property type="protein sequence ID" value="EFS91285.1"/>
    <property type="molecule type" value="Genomic_DNA"/>
</dbReference>
<proteinExistence type="predicted"/>
<evidence type="ECO:0000256" key="1">
    <source>
        <dbReference type="SAM" id="MobiDB-lite"/>
    </source>
</evidence>
<evidence type="ECO:0000313" key="2">
    <source>
        <dbReference type="EMBL" id="EFS91285.1"/>
    </source>
</evidence>
<reference evidence="2" key="1">
    <citation type="submission" date="2010-08" db="EMBL/GenBank/DDBJ databases">
        <authorList>
            <person name="Weinstock G."/>
            <person name="Sodergren E."/>
            <person name="Clifton S."/>
            <person name="Fulton L."/>
            <person name="Fulton B."/>
            <person name="Courtney L."/>
            <person name="Fronick C."/>
            <person name="Harrison M."/>
            <person name="Strong C."/>
            <person name="Farmer C."/>
            <person name="Delahaunty K."/>
            <person name="Markovic C."/>
            <person name="Hall O."/>
            <person name="Minx P."/>
            <person name="Tomlinson C."/>
            <person name="Mitreva M."/>
            <person name="Hou S."/>
            <person name="Chen J."/>
            <person name="Wollam A."/>
            <person name="Pepin K.H."/>
            <person name="Johnson M."/>
            <person name="Bhonagiri V."/>
            <person name="Zhang X."/>
            <person name="Suruliraj S."/>
            <person name="Warren W."/>
            <person name="Chinwalla A."/>
            <person name="Mardis E.R."/>
            <person name="Wilson R.K."/>
        </authorList>
    </citation>
    <scope>NUCLEOTIDE SEQUENCE [LARGE SCALE GENOMIC DNA]</scope>
    <source>
        <strain evidence="2">HL044PA1</strain>
    </source>
</reference>
<feature type="region of interest" description="Disordered" evidence="1">
    <location>
        <begin position="30"/>
        <end position="50"/>
    </location>
</feature>
<gene>
    <name evidence="2" type="ORF">HMPREF9607_02576</name>
</gene>
<sequence length="65" mass="6761">MAGFIILSSLPVVMTDDSCGEYSGHLNSATRHCESSSDVPGEDLLGEKGNTWGVTTSTSQVWAAG</sequence>
<keyword evidence="3" id="KW-1185">Reference proteome</keyword>
<comment type="caution">
    <text evidence="2">The sequence shown here is derived from an EMBL/GenBank/DDBJ whole genome shotgun (WGS) entry which is preliminary data.</text>
</comment>
<organism evidence="2 3">
    <name type="scientific">Cutibacterium modestum HL044PA1</name>
    <dbReference type="NCBI Taxonomy" id="765109"/>
    <lineage>
        <taxon>Bacteria</taxon>
        <taxon>Bacillati</taxon>
        <taxon>Actinomycetota</taxon>
        <taxon>Actinomycetes</taxon>
        <taxon>Propionibacteriales</taxon>
        <taxon>Propionibacteriaceae</taxon>
        <taxon>Cutibacterium</taxon>
        <taxon>Cutibacterium modestum</taxon>
    </lineage>
</organism>
<accession>A0ABP2K3C6</accession>